<evidence type="ECO:0000313" key="2">
    <source>
        <dbReference type="Proteomes" id="UP000785679"/>
    </source>
</evidence>
<gene>
    <name evidence="1" type="ORF">FGO68_gene10611</name>
</gene>
<evidence type="ECO:0000313" key="1">
    <source>
        <dbReference type="EMBL" id="TNV72821.1"/>
    </source>
</evidence>
<dbReference type="PANTHER" id="PTHR31354">
    <property type="entry name" value="OS01G0793500 PROTEIN"/>
    <property type="match status" value="1"/>
</dbReference>
<name>A0A8J8NDQ4_HALGN</name>
<dbReference type="Gene3D" id="3.90.1720.10">
    <property type="entry name" value="endopeptidase domain like (from Nostoc punctiforme)"/>
    <property type="match status" value="1"/>
</dbReference>
<dbReference type="OrthoDB" id="1847654at2759"/>
<reference evidence="1" key="1">
    <citation type="submission" date="2019-06" db="EMBL/GenBank/DDBJ databases">
        <authorList>
            <person name="Zheng W."/>
        </authorList>
    </citation>
    <scope>NUCLEOTIDE SEQUENCE</scope>
    <source>
        <strain evidence="1">QDHG01</strain>
    </source>
</reference>
<accession>A0A8J8NDQ4</accession>
<dbReference type="EMBL" id="RRYP01020815">
    <property type="protein sequence ID" value="TNV72821.1"/>
    <property type="molecule type" value="Genomic_DNA"/>
</dbReference>
<sequence length="430" mass="49114">MCMEHFVLGTAFQDLYEFYLTSGVKKLRLEFKEPHHRIDVLTNGLQIFSFCAGHSSILSSLLQTGSLFAGGFGASKFIPFVGSKIPEGMVKANVDYLEKFMGKTLEKRVIQKVKIDQSLIKDGDLLLIRRFDGIDPFYMVSSGSQAAHAAVLLWDNQTLYVHECQHAWYFQTGLSGVQRTPFDEWIALARDADQDVAWVQLRSDVRRRFNSTKALNFFHNKTGAPYSHRANFFSVVDTVEDNYFAPISSELLPFMVRYIQMIYPQVFDSVFREALNKRLGFHDEATQHFTFEDLLVDAVTVKNTTLEELVIIPENDTWVYSNLTDGYSASTFVAALYREAGLFDPKIEKEINVQEFTVRDLYQLDFFNTTGQRSRPSACQEADPHISYCQLMGQHRIVIGTGELASVKPYAHMNERCPTRGPEYLRPDNC</sequence>
<protein>
    <submittedName>
        <fullName evidence="1">Uncharacterized protein</fullName>
    </submittedName>
</protein>
<dbReference type="PANTHER" id="PTHR31354:SF2">
    <property type="entry name" value="OS01G0793500 PROTEIN"/>
    <property type="match status" value="1"/>
</dbReference>
<proteinExistence type="predicted"/>
<organism evidence="1 2">
    <name type="scientific">Halteria grandinella</name>
    <dbReference type="NCBI Taxonomy" id="5974"/>
    <lineage>
        <taxon>Eukaryota</taxon>
        <taxon>Sar</taxon>
        <taxon>Alveolata</taxon>
        <taxon>Ciliophora</taxon>
        <taxon>Intramacronucleata</taxon>
        <taxon>Spirotrichea</taxon>
        <taxon>Stichotrichia</taxon>
        <taxon>Sporadotrichida</taxon>
        <taxon>Halteriidae</taxon>
        <taxon>Halteria</taxon>
    </lineage>
</organism>
<dbReference type="SUPFAM" id="SSF54001">
    <property type="entry name" value="Cysteine proteinases"/>
    <property type="match status" value="1"/>
</dbReference>
<comment type="caution">
    <text evidence="1">The sequence shown here is derived from an EMBL/GenBank/DDBJ whole genome shotgun (WGS) entry which is preliminary data.</text>
</comment>
<dbReference type="InterPro" id="IPR038765">
    <property type="entry name" value="Papain-like_cys_pep_sf"/>
</dbReference>
<keyword evidence="2" id="KW-1185">Reference proteome</keyword>
<dbReference type="AlphaFoldDB" id="A0A8J8NDQ4"/>
<dbReference type="Proteomes" id="UP000785679">
    <property type="component" value="Unassembled WGS sequence"/>
</dbReference>